<keyword evidence="3" id="KW-0539">Nucleus</keyword>
<protein>
    <recommendedName>
        <fullName evidence="6">RRM domain-containing protein</fullName>
    </recommendedName>
</protein>
<dbReference type="AlphaFoldDB" id="A0AAN7TUY9"/>
<evidence type="ECO:0000256" key="1">
    <source>
        <dbReference type="ARBA" id="ARBA00004604"/>
    </source>
</evidence>
<feature type="region of interest" description="Disordered" evidence="5">
    <location>
        <begin position="260"/>
        <end position="282"/>
    </location>
</feature>
<organism evidence="7 8">
    <name type="scientific">Meristemomyces frigidus</name>
    <dbReference type="NCBI Taxonomy" id="1508187"/>
    <lineage>
        <taxon>Eukaryota</taxon>
        <taxon>Fungi</taxon>
        <taxon>Dikarya</taxon>
        <taxon>Ascomycota</taxon>
        <taxon>Pezizomycotina</taxon>
        <taxon>Dothideomycetes</taxon>
        <taxon>Dothideomycetidae</taxon>
        <taxon>Mycosphaerellales</taxon>
        <taxon>Teratosphaeriaceae</taxon>
        <taxon>Meristemomyces</taxon>
    </lineage>
</organism>
<evidence type="ECO:0000256" key="2">
    <source>
        <dbReference type="ARBA" id="ARBA00022884"/>
    </source>
</evidence>
<accession>A0AAN7TUY9</accession>
<comment type="subcellular location">
    <subcellularLocation>
        <location evidence="1">Nucleus</location>
        <location evidence="1">Nucleolus</location>
    </subcellularLocation>
</comment>
<evidence type="ECO:0000313" key="7">
    <source>
        <dbReference type="EMBL" id="KAK5116624.1"/>
    </source>
</evidence>
<feature type="region of interest" description="Disordered" evidence="5">
    <location>
        <begin position="1"/>
        <end position="68"/>
    </location>
</feature>
<keyword evidence="2 4" id="KW-0694">RNA-binding</keyword>
<dbReference type="InterPro" id="IPR012677">
    <property type="entry name" value="Nucleotide-bd_a/b_plait_sf"/>
</dbReference>
<feature type="compositionally biased region" description="Basic and acidic residues" evidence="5">
    <location>
        <begin position="86"/>
        <end position="97"/>
    </location>
</feature>
<dbReference type="Proteomes" id="UP001310890">
    <property type="component" value="Unassembled WGS sequence"/>
</dbReference>
<reference evidence="7" key="1">
    <citation type="submission" date="2023-08" db="EMBL/GenBank/DDBJ databases">
        <title>Black Yeasts Isolated from many extreme environments.</title>
        <authorList>
            <person name="Coleine C."/>
            <person name="Stajich J.E."/>
            <person name="Selbmann L."/>
        </authorList>
    </citation>
    <scope>NUCLEOTIDE SEQUENCE</scope>
    <source>
        <strain evidence="7">CCFEE 5401</strain>
    </source>
</reference>
<dbReference type="SMART" id="SM00360">
    <property type="entry name" value="RRM"/>
    <property type="match status" value="1"/>
</dbReference>
<name>A0AAN7TUY9_9PEZI</name>
<feature type="region of interest" description="Disordered" evidence="5">
    <location>
        <begin position="339"/>
        <end position="388"/>
    </location>
</feature>
<dbReference type="Pfam" id="PF00076">
    <property type="entry name" value="RRM_1"/>
    <property type="match status" value="1"/>
</dbReference>
<evidence type="ECO:0000256" key="4">
    <source>
        <dbReference type="PROSITE-ProRule" id="PRU00176"/>
    </source>
</evidence>
<feature type="compositionally biased region" description="Basic and acidic residues" evidence="5">
    <location>
        <begin position="339"/>
        <end position="351"/>
    </location>
</feature>
<dbReference type="CDD" id="cd12307">
    <property type="entry name" value="RRM_NIFK_like"/>
    <property type="match status" value="1"/>
</dbReference>
<dbReference type="GO" id="GO:0003723">
    <property type="term" value="F:RNA binding"/>
    <property type="evidence" value="ECO:0007669"/>
    <property type="project" value="UniProtKB-UniRule"/>
</dbReference>
<evidence type="ECO:0000256" key="5">
    <source>
        <dbReference type="SAM" id="MobiDB-lite"/>
    </source>
</evidence>
<dbReference type="GO" id="GO:0005730">
    <property type="term" value="C:nucleolus"/>
    <property type="evidence" value="ECO:0007669"/>
    <property type="project" value="UniProtKB-SubCell"/>
</dbReference>
<dbReference type="InterPro" id="IPR035979">
    <property type="entry name" value="RBD_domain_sf"/>
</dbReference>
<evidence type="ECO:0000313" key="8">
    <source>
        <dbReference type="Proteomes" id="UP001310890"/>
    </source>
</evidence>
<comment type="caution">
    <text evidence="7">The sequence shown here is derived from an EMBL/GenBank/DDBJ whole genome shotgun (WGS) entry which is preliminary data.</text>
</comment>
<dbReference type="SUPFAM" id="SSF54928">
    <property type="entry name" value="RNA-binding domain, RBD"/>
    <property type="match status" value="1"/>
</dbReference>
<gene>
    <name evidence="7" type="ORF">LTR62_007298</name>
</gene>
<dbReference type="Gene3D" id="3.30.70.330">
    <property type="match status" value="1"/>
</dbReference>
<sequence>MSTTTLTKKRKSVGESVPVSKKVKTAKGGEKPAPLKSALKKTAKLAEKPKDEIALKHMKEEDVPKKAKDTAAEEALAKRRAAGAAKAERKQKLEAAKNRNTAQLTAAEVEDAAKGTAELSADQTAALVAGFDSSDDEASGDEENGIAVEKLPQAPRIGDIQKQIKAATSSDPEKQPGVIYVGRIPHGFYEKQMNAYFSQFGEILHMRLARNHKTGKSQHYAFVEFASGAVAEIVAKTMDKYLLFGHIMQVRNVPKEQVKDNMWDGTGKRKKPAPRNRLEGSHLKRGLVREGWEKKVDAETKKRVAKAEKLKEIGYDFEMPKLKSVDEVATKAGAIEARAADVEEGAPKSLEDVAPETASTVSKNTKANSSKKRMSSDGTTKKAKKVKT</sequence>
<feature type="region of interest" description="Disordered" evidence="5">
    <location>
        <begin position="80"/>
        <end position="99"/>
    </location>
</feature>
<dbReference type="PROSITE" id="PS50102">
    <property type="entry name" value="RRM"/>
    <property type="match status" value="1"/>
</dbReference>
<dbReference type="EMBL" id="JAVRRL010000007">
    <property type="protein sequence ID" value="KAK5116624.1"/>
    <property type="molecule type" value="Genomic_DNA"/>
</dbReference>
<evidence type="ECO:0000259" key="6">
    <source>
        <dbReference type="PROSITE" id="PS50102"/>
    </source>
</evidence>
<feature type="domain" description="RRM" evidence="6">
    <location>
        <begin position="177"/>
        <end position="255"/>
    </location>
</feature>
<feature type="compositionally biased region" description="Polar residues" evidence="5">
    <location>
        <begin position="357"/>
        <end position="368"/>
    </location>
</feature>
<feature type="compositionally biased region" description="Basic and acidic residues" evidence="5">
    <location>
        <begin position="44"/>
        <end position="68"/>
    </location>
</feature>
<dbReference type="InterPro" id="IPR000504">
    <property type="entry name" value="RRM_dom"/>
</dbReference>
<dbReference type="PANTHER" id="PTHR46754">
    <property type="entry name" value="MKI67 FHA DOMAIN-INTERACTING NUCLEOLAR PHOSPHOPROTEIN"/>
    <property type="match status" value="1"/>
</dbReference>
<proteinExistence type="predicted"/>
<evidence type="ECO:0000256" key="3">
    <source>
        <dbReference type="ARBA" id="ARBA00023242"/>
    </source>
</evidence>